<accession>A0A852U1N7</accession>
<keyword evidence="1" id="KW-0805">Transcription regulation</keyword>
<comment type="caution">
    <text evidence="5">The sequence shown here is derived from an EMBL/GenBank/DDBJ whole genome shotgun (WGS) entry which is preliminary data.</text>
</comment>
<dbReference type="Pfam" id="PF00392">
    <property type="entry name" value="GntR"/>
    <property type="match status" value="1"/>
</dbReference>
<keyword evidence="2" id="KW-0238">DNA-binding</keyword>
<keyword evidence="3" id="KW-0804">Transcription</keyword>
<dbReference type="SMART" id="SM00345">
    <property type="entry name" value="HTH_GNTR"/>
    <property type="match status" value="1"/>
</dbReference>
<dbReference type="GO" id="GO:0003700">
    <property type="term" value="F:DNA-binding transcription factor activity"/>
    <property type="evidence" value="ECO:0007669"/>
    <property type="project" value="InterPro"/>
</dbReference>
<organism evidence="5 6">
    <name type="scientific">Spinactinospora alkalitolerans</name>
    <dbReference type="NCBI Taxonomy" id="687207"/>
    <lineage>
        <taxon>Bacteria</taxon>
        <taxon>Bacillati</taxon>
        <taxon>Actinomycetota</taxon>
        <taxon>Actinomycetes</taxon>
        <taxon>Streptosporangiales</taxon>
        <taxon>Nocardiopsidaceae</taxon>
        <taxon>Spinactinospora</taxon>
    </lineage>
</organism>
<dbReference type="PRINTS" id="PR00035">
    <property type="entry name" value="HTHGNTR"/>
</dbReference>
<dbReference type="SMART" id="SM00895">
    <property type="entry name" value="FCD"/>
    <property type="match status" value="1"/>
</dbReference>
<name>A0A852U1N7_9ACTN</name>
<dbReference type="Proteomes" id="UP000589036">
    <property type="component" value="Unassembled WGS sequence"/>
</dbReference>
<dbReference type="PANTHER" id="PTHR43537">
    <property type="entry name" value="TRANSCRIPTIONAL REGULATOR, GNTR FAMILY"/>
    <property type="match status" value="1"/>
</dbReference>
<dbReference type="Gene3D" id="1.20.120.530">
    <property type="entry name" value="GntR ligand-binding domain-like"/>
    <property type="match status" value="1"/>
</dbReference>
<proteinExistence type="predicted"/>
<dbReference type="Gene3D" id="1.10.10.10">
    <property type="entry name" value="Winged helix-like DNA-binding domain superfamily/Winged helix DNA-binding domain"/>
    <property type="match status" value="1"/>
</dbReference>
<dbReference type="InterPro" id="IPR036390">
    <property type="entry name" value="WH_DNA-bd_sf"/>
</dbReference>
<dbReference type="GO" id="GO:0003677">
    <property type="term" value="F:DNA binding"/>
    <property type="evidence" value="ECO:0007669"/>
    <property type="project" value="UniProtKB-KW"/>
</dbReference>
<dbReference type="PANTHER" id="PTHR43537:SF5">
    <property type="entry name" value="UXU OPERON TRANSCRIPTIONAL REGULATOR"/>
    <property type="match status" value="1"/>
</dbReference>
<evidence type="ECO:0000313" key="5">
    <source>
        <dbReference type="EMBL" id="NYE49445.1"/>
    </source>
</evidence>
<evidence type="ECO:0000256" key="3">
    <source>
        <dbReference type="ARBA" id="ARBA00023163"/>
    </source>
</evidence>
<evidence type="ECO:0000313" key="6">
    <source>
        <dbReference type="Proteomes" id="UP000589036"/>
    </source>
</evidence>
<dbReference type="AlphaFoldDB" id="A0A852U1N7"/>
<feature type="domain" description="HTH gntR-type" evidence="4">
    <location>
        <begin position="15"/>
        <end position="83"/>
    </location>
</feature>
<keyword evidence="5" id="KW-0670">Pyruvate</keyword>
<evidence type="ECO:0000256" key="1">
    <source>
        <dbReference type="ARBA" id="ARBA00023015"/>
    </source>
</evidence>
<dbReference type="InterPro" id="IPR000524">
    <property type="entry name" value="Tscrpt_reg_HTH_GntR"/>
</dbReference>
<dbReference type="InterPro" id="IPR011711">
    <property type="entry name" value="GntR_C"/>
</dbReference>
<dbReference type="InterPro" id="IPR008920">
    <property type="entry name" value="TF_FadR/GntR_C"/>
</dbReference>
<dbReference type="PROSITE" id="PS50949">
    <property type="entry name" value="HTH_GNTR"/>
    <property type="match status" value="1"/>
</dbReference>
<dbReference type="SUPFAM" id="SSF48008">
    <property type="entry name" value="GntR ligand-binding domain-like"/>
    <property type="match status" value="1"/>
</dbReference>
<dbReference type="InterPro" id="IPR036388">
    <property type="entry name" value="WH-like_DNA-bd_sf"/>
</dbReference>
<dbReference type="EMBL" id="JACCCC010000001">
    <property type="protein sequence ID" value="NYE49445.1"/>
    <property type="molecule type" value="Genomic_DNA"/>
</dbReference>
<dbReference type="CDD" id="cd07377">
    <property type="entry name" value="WHTH_GntR"/>
    <property type="match status" value="1"/>
</dbReference>
<dbReference type="RefSeq" id="WP_179645110.1">
    <property type="nucleotide sequence ID" value="NZ_BAAAYY010000029.1"/>
</dbReference>
<protein>
    <submittedName>
        <fullName evidence="5">GntR family transcriptional repressor for pyruvate dehydrogenase complex</fullName>
    </submittedName>
</protein>
<reference evidence="5 6" key="1">
    <citation type="submission" date="2020-07" db="EMBL/GenBank/DDBJ databases">
        <title>Sequencing the genomes of 1000 actinobacteria strains.</title>
        <authorList>
            <person name="Klenk H.-P."/>
        </authorList>
    </citation>
    <scope>NUCLEOTIDE SEQUENCE [LARGE SCALE GENOMIC DNA]</scope>
    <source>
        <strain evidence="5 6">CXB654</strain>
    </source>
</reference>
<keyword evidence="6" id="KW-1185">Reference proteome</keyword>
<evidence type="ECO:0000259" key="4">
    <source>
        <dbReference type="PROSITE" id="PS50949"/>
    </source>
</evidence>
<dbReference type="Pfam" id="PF07729">
    <property type="entry name" value="FCD"/>
    <property type="match status" value="1"/>
</dbReference>
<evidence type="ECO:0000256" key="2">
    <source>
        <dbReference type="ARBA" id="ARBA00023125"/>
    </source>
</evidence>
<sequence length="233" mass="25725">MPTKRSARPRPIARPRLYEQLVERLCEYVREAGLAPGDRLPPERELSATLGVSRASLSQALVALEVQGVIDVRHGDGAIVRRTVAEEQVLALLRDRRNRRAEIIEARQALEVKLAELAAQRRDRDDLAEIDAALSVMRSEVAAGERGVLGDERFHAAITQAARSRLLARMMAEISPMIAETRVESLSQPGRPAASLAGHERIAEAIRSEDPRRAADAMRSHLLLVSDVESLQD</sequence>
<dbReference type="SUPFAM" id="SSF46785">
    <property type="entry name" value="Winged helix' DNA-binding domain"/>
    <property type="match status" value="1"/>
</dbReference>
<gene>
    <name evidence="5" type="ORF">HDA32_004565</name>
</gene>